<accession>A0A074W3D6</accession>
<dbReference type="RefSeq" id="XP_040884628.1">
    <property type="nucleotide sequence ID" value="XM_041019708.1"/>
</dbReference>
<dbReference type="Gene3D" id="3.40.30.10">
    <property type="entry name" value="Glutaredoxin"/>
    <property type="match status" value="1"/>
</dbReference>
<dbReference type="PANTHER" id="PTHR33875:SF2">
    <property type="entry name" value="ACR183CP"/>
    <property type="match status" value="1"/>
</dbReference>
<keyword evidence="2" id="KW-1185">Reference proteome</keyword>
<protein>
    <submittedName>
        <fullName evidence="1">Uncharacterized protein</fullName>
    </submittedName>
</protein>
<proteinExistence type="predicted"/>
<evidence type="ECO:0000313" key="1">
    <source>
        <dbReference type="EMBL" id="KEQ67605.1"/>
    </source>
</evidence>
<dbReference type="PANTHER" id="PTHR33875">
    <property type="entry name" value="OS09G0542200 PROTEIN"/>
    <property type="match status" value="1"/>
</dbReference>
<dbReference type="GeneID" id="63913081"/>
<dbReference type="InterPro" id="IPR036249">
    <property type="entry name" value="Thioredoxin-like_sf"/>
</dbReference>
<dbReference type="STRING" id="1043003.A0A074W3D6"/>
<name>A0A074W3D6_AURM1</name>
<dbReference type="HOGENOM" id="CLU_085801_0_0_1"/>
<dbReference type="SUPFAM" id="SSF52833">
    <property type="entry name" value="Thioredoxin-like"/>
    <property type="match status" value="1"/>
</dbReference>
<gene>
    <name evidence="1" type="ORF">M437DRAFT_37778</name>
</gene>
<dbReference type="Proteomes" id="UP000030672">
    <property type="component" value="Unassembled WGS sequence"/>
</dbReference>
<dbReference type="EMBL" id="KL584824">
    <property type="protein sequence ID" value="KEQ67605.1"/>
    <property type="molecule type" value="Genomic_DNA"/>
</dbReference>
<reference evidence="1 2" key="1">
    <citation type="journal article" date="2014" name="BMC Genomics">
        <title>Genome sequencing of four Aureobasidium pullulans varieties: biotechnological potential, stress tolerance, and description of new species.</title>
        <authorList>
            <person name="Gostin Ar C."/>
            <person name="Ohm R.A."/>
            <person name="Kogej T."/>
            <person name="Sonjak S."/>
            <person name="Turk M."/>
            <person name="Zajc J."/>
            <person name="Zalar P."/>
            <person name="Grube M."/>
            <person name="Sun H."/>
            <person name="Han J."/>
            <person name="Sharma A."/>
            <person name="Chiniquy J."/>
            <person name="Ngan C.Y."/>
            <person name="Lipzen A."/>
            <person name="Barry K."/>
            <person name="Grigoriev I.V."/>
            <person name="Gunde-Cimerman N."/>
        </authorList>
    </citation>
    <scope>NUCLEOTIDE SEQUENCE [LARGE SCALE GENOMIC DNA]</scope>
    <source>
        <strain evidence="1 2">CBS 110374</strain>
    </source>
</reference>
<evidence type="ECO:0000313" key="2">
    <source>
        <dbReference type="Proteomes" id="UP000030672"/>
    </source>
</evidence>
<organism evidence="1 2">
    <name type="scientific">Aureobasidium melanogenum (strain CBS 110374)</name>
    <name type="common">Aureobasidium pullulans var. melanogenum</name>
    <dbReference type="NCBI Taxonomy" id="1043003"/>
    <lineage>
        <taxon>Eukaryota</taxon>
        <taxon>Fungi</taxon>
        <taxon>Dikarya</taxon>
        <taxon>Ascomycota</taxon>
        <taxon>Pezizomycotina</taxon>
        <taxon>Dothideomycetes</taxon>
        <taxon>Dothideomycetidae</taxon>
        <taxon>Dothideales</taxon>
        <taxon>Saccotheciaceae</taxon>
        <taxon>Aureobasidium</taxon>
    </lineage>
</organism>
<dbReference type="AlphaFoldDB" id="A0A074W3D6"/>
<sequence length="206" mass="23147">MALAPKFAGQALSTSLGSNHTLELFLDYVCPFSKKQFDTFYKEVAPIIEQKYSNNLQVIFRQQIQPWHPSSTLVHEAAVAVLRADPSKFWPFSAALFDKQTDYFDVNVVNETRNQTYKRLAKLAATVGLDESKIYSQLEISDKPGPDGSLNSGNQVTNDLKLLIKAGRLVGVHVSPTFMFNGLNEPSISSSFTKKDWEEWLQKNVV</sequence>